<feature type="compositionally biased region" description="Basic residues" evidence="1">
    <location>
        <begin position="2311"/>
        <end position="2322"/>
    </location>
</feature>
<feature type="compositionally biased region" description="Low complexity" evidence="1">
    <location>
        <begin position="2219"/>
        <end position="2234"/>
    </location>
</feature>
<feature type="compositionally biased region" description="Gly residues" evidence="1">
    <location>
        <begin position="1268"/>
        <end position="1280"/>
    </location>
</feature>
<name>A0ABQ7GDB8_DUNSA</name>
<comment type="caution">
    <text evidence="3">The sequence shown here is derived from an EMBL/GenBank/DDBJ whole genome shotgun (WGS) entry which is preliminary data.</text>
</comment>
<feature type="compositionally biased region" description="Basic and acidic residues" evidence="1">
    <location>
        <begin position="54"/>
        <end position="63"/>
    </location>
</feature>
<feature type="compositionally biased region" description="Polar residues" evidence="1">
    <location>
        <begin position="2195"/>
        <end position="2205"/>
    </location>
</feature>
<dbReference type="InterPro" id="IPR013087">
    <property type="entry name" value="Znf_C2H2_type"/>
</dbReference>
<feature type="compositionally biased region" description="Polar residues" evidence="1">
    <location>
        <begin position="1124"/>
        <end position="1137"/>
    </location>
</feature>
<feature type="region of interest" description="Disordered" evidence="1">
    <location>
        <begin position="421"/>
        <end position="496"/>
    </location>
</feature>
<feature type="region of interest" description="Disordered" evidence="1">
    <location>
        <begin position="862"/>
        <end position="888"/>
    </location>
</feature>
<dbReference type="Proteomes" id="UP000815325">
    <property type="component" value="Unassembled WGS sequence"/>
</dbReference>
<feature type="compositionally biased region" description="Basic and acidic residues" evidence="1">
    <location>
        <begin position="487"/>
        <end position="496"/>
    </location>
</feature>
<dbReference type="PROSITE" id="PS00028">
    <property type="entry name" value="ZINC_FINGER_C2H2_1"/>
    <property type="match status" value="1"/>
</dbReference>
<feature type="compositionally biased region" description="Polar residues" evidence="1">
    <location>
        <begin position="119"/>
        <end position="135"/>
    </location>
</feature>
<feature type="region of interest" description="Disordered" evidence="1">
    <location>
        <begin position="685"/>
        <end position="727"/>
    </location>
</feature>
<dbReference type="EMBL" id="MU069861">
    <property type="protein sequence ID" value="KAF5832609.1"/>
    <property type="molecule type" value="Genomic_DNA"/>
</dbReference>
<feature type="compositionally biased region" description="Low complexity" evidence="1">
    <location>
        <begin position="537"/>
        <end position="546"/>
    </location>
</feature>
<feature type="compositionally biased region" description="Polar residues" evidence="1">
    <location>
        <begin position="1615"/>
        <end position="1625"/>
    </location>
</feature>
<feature type="region of interest" description="Disordered" evidence="1">
    <location>
        <begin position="530"/>
        <end position="586"/>
    </location>
</feature>
<evidence type="ECO:0000259" key="2">
    <source>
        <dbReference type="PROSITE" id="PS00028"/>
    </source>
</evidence>
<feature type="region of interest" description="Disordered" evidence="1">
    <location>
        <begin position="648"/>
        <end position="667"/>
    </location>
</feature>
<feature type="region of interest" description="Disordered" evidence="1">
    <location>
        <begin position="2032"/>
        <end position="2074"/>
    </location>
</feature>
<feature type="region of interest" description="Disordered" evidence="1">
    <location>
        <begin position="334"/>
        <end position="390"/>
    </location>
</feature>
<feature type="region of interest" description="Disordered" evidence="1">
    <location>
        <begin position="1011"/>
        <end position="1310"/>
    </location>
</feature>
<feature type="compositionally biased region" description="Polar residues" evidence="1">
    <location>
        <begin position="791"/>
        <end position="805"/>
    </location>
</feature>
<feature type="compositionally biased region" description="Polar residues" evidence="1">
    <location>
        <begin position="220"/>
        <end position="233"/>
    </location>
</feature>
<feature type="compositionally biased region" description="Gly residues" evidence="1">
    <location>
        <begin position="1241"/>
        <end position="1261"/>
    </location>
</feature>
<accession>A0ABQ7GDB8</accession>
<feature type="compositionally biased region" description="Acidic residues" evidence="1">
    <location>
        <begin position="1027"/>
        <end position="1049"/>
    </location>
</feature>
<feature type="compositionally biased region" description="Basic and acidic residues" evidence="1">
    <location>
        <begin position="1566"/>
        <end position="1579"/>
    </location>
</feature>
<reference evidence="3" key="1">
    <citation type="submission" date="2017-08" db="EMBL/GenBank/DDBJ databases">
        <authorList>
            <person name="Polle J.E."/>
            <person name="Barry K."/>
            <person name="Cushman J."/>
            <person name="Schmutz J."/>
            <person name="Tran D."/>
            <person name="Hathwaick L.T."/>
            <person name="Yim W.C."/>
            <person name="Jenkins J."/>
            <person name="Mckie-Krisberg Z.M."/>
            <person name="Prochnik S."/>
            <person name="Lindquist E."/>
            <person name="Dockter R.B."/>
            <person name="Adam C."/>
            <person name="Molina H."/>
            <person name="Bunkerborg J."/>
            <person name="Jin E."/>
            <person name="Buchheim M."/>
            <person name="Magnuson J."/>
        </authorList>
    </citation>
    <scope>NUCLEOTIDE SEQUENCE</scope>
    <source>
        <strain evidence="3">CCAP 19/18</strain>
    </source>
</reference>
<feature type="compositionally biased region" description="Low complexity" evidence="1">
    <location>
        <begin position="334"/>
        <end position="353"/>
    </location>
</feature>
<feature type="compositionally biased region" description="Low complexity" evidence="1">
    <location>
        <begin position="863"/>
        <end position="878"/>
    </location>
</feature>
<feature type="region of interest" description="Disordered" evidence="1">
    <location>
        <begin position="910"/>
        <end position="929"/>
    </location>
</feature>
<proteinExistence type="predicted"/>
<feature type="compositionally biased region" description="Low complexity" evidence="1">
    <location>
        <begin position="2280"/>
        <end position="2304"/>
    </location>
</feature>
<feature type="compositionally biased region" description="Acidic residues" evidence="1">
    <location>
        <begin position="1182"/>
        <end position="1203"/>
    </location>
</feature>
<protein>
    <recommendedName>
        <fullName evidence="2">C2H2-type domain-containing protein</fullName>
    </recommendedName>
</protein>
<evidence type="ECO:0000313" key="4">
    <source>
        <dbReference type="Proteomes" id="UP000815325"/>
    </source>
</evidence>
<organism evidence="3 4">
    <name type="scientific">Dunaliella salina</name>
    <name type="common">Green alga</name>
    <name type="synonym">Protococcus salinus</name>
    <dbReference type="NCBI Taxonomy" id="3046"/>
    <lineage>
        <taxon>Eukaryota</taxon>
        <taxon>Viridiplantae</taxon>
        <taxon>Chlorophyta</taxon>
        <taxon>core chlorophytes</taxon>
        <taxon>Chlorophyceae</taxon>
        <taxon>CS clade</taxon>
        <taxon>Chlamydomonadales</taxon>
        <taxon>Dunaliellaceae</taxon>
        <taxon>Dunaliella</taxon>
    </lineage>
</organism>
<feature type="compositionally biased region" description="Polar residues" evidence="1">
    <location>
        <begin position="437"/>
        <end position="451"/>
    </location>
</feature>
<feature type="compositionally biased region" description="Low complexity" evidence="1">
    <location>
        <begin position="164"/>
        <end position="179"/>
    </location>
</feature>
<feature type="region of interest" description="Disordered" evidence="1">
    <location>
        <begin position="786"/>
        <end position="805"/>
    </location>
</feature>
<feature type="region of interest" description="Disordered" evidence="1">
    <location>
        <begin position="825"/>
        <end position="847"/>
    </location>
</feature>
<gene>
    <name evidence="3" type="ORF">DUNSADRAFT_11451</name>
</gene>
<keyword evidence="4" id="KW-1185">Reference proteome</keyword>
<feature type="region of interest" description="Disordered" evidence="1">
    <location>
        <begin position="2180"/>
        <end position="2373"/>
    </location>
</feature>
<feature type="region of interest" description="Disordered" evidence="1">
    <location>
        <begin position="205"/>
        <end position="233"/>
    </location>
</feature>
<feature type="region of interest" description="Disordered" evidence="1">
    <location>
        <begin position="1526"/>
        <end position="1629"/>
    </location>
</feature>
<feature type="compositionally biased region" description="Low complexity" evidence="1">
    <location>
        <begin position="2349"/>
        <end position="2362"/>
    </location>
</feature>
<evidence type="ECO:0000313" key="3">
    <source>
        <dbReference type="EMBL" id="KAF5832609.1"/>
    </source>
</evidence>
<feature type="domain" description="C2H2-type" evidence="2">
    <location>
        <begin position="2055"/>
        <end position="2078"/>
    </location>
</feature>
<feature type="region of interest" description="Disordered" evidence="1">
    <location>
        <begin position="2125"/>
        <end position="2154"/>
    </location>
</feature>
<feature type="compositionally biased region" description="Low complexity" evidence="1">
    <location>
        <begin position="1580"/>
        <end position="1614"/>
    </location>
</feature>
<feature type="compositionally biased region" description="Low complexity" evidence="1">
    <location>
        <begin position="1157"/>
        <end position="1171"/>
    </location>
</feature>
<feature type="compositionally biased region" description="Polar residues" evidence="1">
    <location>
        <begin position="648"/>
        <end position="657"/>
    </location>
</feature>
<feature type="compositionally biased region" description="Low complexity" evidence="1">
    <location>
        <begin position="1532"/>
        <end position="1550"/>
    </location>
</feature>
<feature type="compositionally biased region" description="Low complexity" evidence="1">
    <location>
        <begin position="89"/>
        <end position="118"/>
    </location>
</feature>
<feature type="region of interest" description="Disordered" evidence="1">
    <location>
        <begin position="54"/>
        <end position="192"/>
    </location>
</feature>
<evidence type="ECO:0000256" key="1">
    <source>
        <dbReference type="SAM" id="MobiDB-lite"/>
    </source>
</evidence>
<feature type="compositionally biased region" description="Low complexity" evidence="1">
    <location>
        <begin position="2251"/>
        <end position="2272"/>
    </location>
</feature>
<sequence length="2373" mass="241361">MDPEARAGVDQNTKYHQVKKLAKSLQHHLSAQKREIEGLRYDLACRDQRIHELEEELQKRGQERPQSAPHQPIGMPPSAFAYCPPQGVAPPSSIASSPSHTSLHAPSFPLAAPSSATSNTTGQPSGVLESGSTAPPYTPSKDTVRDLSMSSCRHPSILQPPSPTTTTSAATTAATTPTRSTPPAPSLPHSATKVGNRLRSLFGFKGEQGSSKKKAAVESNPPSNTTIQRVPSATQGAYARVGSGRGVAGNAAGGLEGLGPLQQNLTRLRTEQHQMQQLAPGEQPAAAPALKGLTACPAFEAQPCGGVASGQLLPPQRSGLHAPPAPIRSHQPLAATLQQQQQQQQQPGAPAGPNVHADRCNSVEQDAVPTLQPKGIPTGLPRHSVDASRAPAPEQCAPRAAAGGEAVMEHTISTTNPEHAVSAEARGTCASHDSHDSGLSTRSAGLNSQGANPGAGSGEKGGKGRGRRTSSSWGSGSHDQPHLAAKPKLEGRGQGAADERNIDCAAAHAALNATRTAGCEAVGAHHRGGCTGRDDGQQQQQQQQQQAARPALAPLECPDAAGKDLPFESGLPKTPDQGKASGFGPHSSAVLAAKASKPPGCIPAPGGHLMAPAVVGHIRVQDTATEADTHVKHLQMAGKVPQGLYSNKANAQEAASNSDDEDEVTYEQTLRQSVADNFSRMHQTATHNAEDEGTVAQQAAPSVGTPTLPPKGATPNSVPTTSDRDGALKDTVNYECTIRESVAQQFERMRAQAPGMKHARDTVNFEGTIRESVAQQFERMQAQAAGPTAHLVSQQGPTSKQTRDTVNFESTIRESVVQQFERMQAQATNQVSQQGPTSKQTRDTVNFESTIRESVAQEFERMQAQAARGPAAQQASQQGTPSKQARDTVNFESTIRESVAQQFERMQAQVQTQVSQQGPPSKQARDTVNFESTIRESVALQFERMQAQAAADAAAQLKAQQHGSCNKQDAPDTVNFDSTIRESVAQQFERMKGSIQGGGQAESAAALGRFGAEAQSVTDSSEHGGWEEDELEDDGESDAIEPGLSEEQDVLPQRMMSMLRPGPSKHPLPGNGSSGGGMGDGAVLPHSSAPSQRCQQQQQQQQCGAAAEAVFESPAVRGPHSSAPEVQSFGSQGSSGTKGAPSRSLEDAVNGMLAAPGSVAGDGDQGAVAGGEQPSIAAEVGKDEEELEEEEEEGNEEEEEDLGDGCQPDWSDTTSNGDDDDDDGAGGGGGGHHQGVRRWQGGSGWGGGHTAQQGGTQGKQGTGNEQGKWGGSSRGGGPGGRYRAATHADSGVKSGEENGGAARTDSNVRGGEATSIAGVMQHLNASSHMPSGISAASGGVRCSTCNDGAAEGGGHDWQQHQQQQGSRERLAHYLRTVSSLNSSCDINCMMRSMAVFNKENSGMAGKGGGTASGMSTGAGAAVAQATWSSGDGGAASAGTTPHSLSPVFGGGSEGSRGKAVGAGEGAVLADGQSPCGRAAADVLRRGRAMPQSIAAAAAAEQDKVSPRDSKSSIPARVAAMAVLAHSLEGSKEPSTGSGRGPSRLSGLREGQAPLLADAPEGIGDTLRCEPARSEPEPPSRHSSPSHPVCQAALSSSSSSSSPPATAAGAAAATGPRNTETGTAASASEVPAVCTSDTALMQHTPSSAMAPKANSSAYHVRTSSLPCPVSAAAPLLNQLNSSKSTTLPGSPLGPATPEARTGACHIPCANNSDDNKRSSNSCCQVLQRSLSASPSCIRVPSCSCCDDDVAAPAASNASVPAEGSGSVHAKDKGSVLAEGSGAVPEMGNAAVPAMGNATVPEGSNAAVAAEGNAAVLPTASNASVPAAANASVSAAGDMAMPAVGNTAVLPAEGNATVPEESNAAVAAEGNAAVLPEAGNASVPAEIHASVPAAGDVAMPAVGNTAVLSAEGNATVPEGSNAAVAAEGNAAVLPAAGNASVPAAANASVPAADDVAMPAMGNTAVLSAEGNAAVPEKSNAAVPMAGNASVPAAAHASVPAEIHASAPATANVAVPGICAHSSVGPAVWLEERGGRSMTEAASSPPAAARTRDEQEGCMEEGCGSSYPSPLNNSSHHRLQHQQEQERMEAVGGTEAEPASAVLQHCGGVLPSPGSNPVAVCAIHTDAPASGSATKQPPQGDMELGATDQPQEAKSEPGATELPLQAKMELGGTDQLLQSKLEQGATEQPPQAMMEQGGTDQLLQSRTRQAARCSRDGRESCRCSGSSGTGDSKGSKAGCRHGGRGGAKGDGNRRSSTVKSSHSRSSTAKSSHSRSGTVEGSHSRSGAAKSSHSRSSTAKSSHSRSGTAEGSLSRRGKVRSSHSHHSTIESSPAAECSQRPSHHGQQQSVRCSASPASSRHNSSGSKRSRCVFAGSS</sequence>